<protein>
    <recommendedName>
        <fullName evidence="1">glutamate--cysteine ligase</fullName>
        <ecNumber evidence="1">6.3.2.2</ecNumber>
    </recommendedName>
</protein>
<evidence type="ECO:0000313" key="7">
    <source>
        <dbReference type="Proteomes" id="UP000177273"/>
    </source>
</evidence>
<evidence type="ECO:0000256" key="4">
    <source>
        <dbReference type="ARBA" id="ARBA00022840"/>
    </source>
</evidence>
<dbReference type="AlphaFoldDB" id="A0A9Q5JEG2"/>
<dbReference type="InterPro" id="IPR035434">
    <property type="entry name" value="GCL_bact_plant"/>
</dbReference>
<keyword evidence="2" id="KW-0436">Ligase</keyword>
<dbReference type="Pfam" id="PF04107">
    <property type="entry name" value="GCS2"/>
    <property type="match status" value="1"/>
</dbReference>
<proteinExistence type="predicted"/>
<organism evidence="6 7">
    <name type="scientific">Floricoccus penangensis</name>
    <dbReference type="NCBI Taxonomy" id="1859475"/>
    <lineage>
        <taxon>Bacteria</taxon>
        <taxon>Bacillati</taxon>
        <taxon>Bacillota</taxon>
        <taxon>Bacilli</taxon>
        <taxon>Lactobacillales</taxon>
        <taxon>Streptococcaceae</taxon>
        <taxon>Floricoccus</taxon>
    </lineage>
</organism>
<evidence type="ECO:0000256" key="5">
    <source>
        <dbReference type="ARBA" id="ARBA00048819"/>
    </source>
</evidence>
<dbReference type="PANTHER" id="PTHR34378:SF1">
    <property type="entry name" value="GLUTAMATE--CYSTEINE LIGASE, CHLOROPLASTIC"/>
    <property type="match status" value="1"/>
</dbReference>
<dbReference type="GO" id="GO:0004357">
    <property type="term" value="F:glutamate-cysteine ligase activity"/>
    <property type="evidence" value="ECO:0007669"/>
    <property type="project" value="UniProtKB-EC"/>
</dbReference>
<dbReference type="GO" id="GO:0006750">
    <property type="term" value="P:glutathione biosynthetic process"/>
    <property type="evidence" value="ECO:0007669"/>
    <property type="project" value="InterPro"/>
</dbReference>
<evidence type="ECO:0000256" key="3">
    <source>
        <dbReference type="ARBA" id="ARBA00022741"/>
    </source>
</evidence>
<dbReference type="SUPFAM" id="SSF55931">
    <property type="entry name" value="Glutamine synthetase/guanido kinase"/>
    <property type="match status" value="1"/>
</dbReference>
<keyword evidence="3" id="KW-0547">Nucleotide-binding</keyword>
<dbReference type="GO" id="GO:0005524">
    <property type="term" value="F:ATP binding"/>
    <property type="evidence" value="ECO:0007669"/>
    <property type="project" value="UniProtKB-KW"/>
</dbReference>
<dbReference type="EC" id="6.3.2.2" evidence="1"/>
<dbReference type="Proteomes" id="UP000177273">
    <property type="component" value="Unassembled WGS sequence"/>
</dbReference>
<dbReference type="RefSeq" id="WP_070788688.1">
    <property type="nucleotide sequence ID" value="NZ_MKIQ01000031.1"/>
</dbReference>
<evidence type="ECO:0000256" key="2">
    <source>
        <dbReference type="ARBA" id="ARBA00022598"/>
    </source>
</evidence>
<sequence length="451" mass="53172">MNKARKCIEERYFKNLKEKPEVFVGVELEFPIVNMIGGAIDIETVLSLMDMLVSEKNFSVEKVDEQGNPIQIIADRYDDRILFEVGYTIIEFAFDKAKNINEVNERFQEYFEIIQSYLKDFHHMLTGLGINPWWNTNNSKCVSDPYYKVLEKYIEMAKNHPHMHPYERWTTFVQSNQVQIDVGKDNLVDVLNVFNKIEVVKAWLFANSYFWKKDMNTGIARDFLWENSTHKLVKDQVGLFKKDFSCIEDVIDNFMHTAIFNIERNGKIYYIEPLTVEDYFGRNEVYAYDCDGNKIIVNPDYRDILRHRTFQYESLTKRGTVEFRSVCTQPISDTFAPTAFHLGIFENLQAVKDLLEDNFFFKIYGEDIVTLRRKFSRLDLSWIEKNEIRAFSKMILDLAQEGLKSRGLAEEQYLESLYRRIDTSTNPAEYGVKLFKRGYTLTEIADEFAFL</sequence>
<keyword evidence="7" id="KW-1185">Reference proteome</keyword>
<evidence type="ECO:0000313" key="6">
    <source>
        <dbReference type="EMBL" id="OFI45724.1"/>
    </source>
</evidence>
<comment type="caution">
    <text evidence="6">The sequence shown here is derived from an EMBL/GenBank/DDBJ whole genome shotgun (WGS) entry which is preliminary data.</text>
</comment>
<comment type="catalytic activity">
    <reaction evidence="5">
        <text>L-cysteine + L-glutamate + ATP = gamma-L-glutamyl-L-cysteine + ADP + phosphate + H(+)</text>
        <dbReference type="Rhea" id="RHEA:13285"/>
        <dbReference type="ChEBI" id="CHEBI:15378"/>
        <dbReference type="ChEBI" id="CHEBI:29985"/>
        <dbReference type="ChEBI" id="CHEBI:30616"/>
        <dbReference type="ChEBI" id="CHEBI:35235"/>
        <dbReference type="ChEBI" id="CHEBI:43474"/>
        <dbReference type="ChEBI" id="CHEBI:58173"/>
        <dbReference type="ChEBI" id="CHEBI:456216"/>
        <dbReference type="EC" id="6.3.2.2"/>
    </reaction>
</comment>
<dbReference type="InterPro" id="IPR014746">
    <property type="entry name" value="Gln_synth/guanido_kin_cat_dom"/>
</dbReference>
<dbReference type="PANTHER" id="PTHR34378">
    <property type="entry name" value="GLUTAMATE--CYSTEINE LIGASE, CHLOROPLASTIC"/>
    <property type="match status" value="1"/>
</dbReference>
<evidence type="ECO:0000256" key="1">
    <source>
        <dbReference type="ARBA" id="ARBA00012220"/>
    </source>
</evidence>
<reference evidence="7" key="1">
    <citation type="submission" date="2016-09" db="EMBL/GenBank/DDBJ databases">
        <title>Draft genome sequence of a novel species of the family Streptococcaceae isolated from flowers.</title>
        <authorList>
            <person name="Chuah L.-O."/>
            <person name="Yap K.-P."/>
            <person name="Thong K.L."/>
            <person name="Liong M.T."/>
            <person name="Ahmad R."/>
            <person name="Rusul G."/>
        </authorList>
    </citation>
    <scope>NUCLEOTIDE SEQUENCE [LARGE SCALE GENOMIC DNA]</scope>
    <source>
        <strain evidence="7">HibF3</strain>
    </source>
</reference>
<dbReference type="OrthoDB" id="150227at2"/>
<keyword evidence="4" id="KW-0067">ATP-binding</keyword>
<dbReference type="EMBL" id="MKIQ01000031">
    <property type="protein sequence ID" value="OFI45724.1"/>
    <property type="molecule type" value="Genomic_DNA"/>
</dbReference>
<dbReference type="Gene3D" id="3.30.590.20">
    <property type="match status" value="1"/>
</dbReference>
<accession>A0A9Q5JEG2</accession>
<gene>
    <name evidence="6" type="ORF">BG262_06925</name>
</gene>
<dbReference type="InterPro" id="IPR006336">
    <property type="entry name" value="GCS2"/>
</dbReference>
<name>A0A9Q5JEG2_9LACT</name>